<dbReference type="AlphaFoldDB" id="X1V7Q9"/>
<dbReference type="EMBL" id="BARW01025442">
    <property type="protein sequence ID" value="GAJ08621.1"/>
    <property type="molecule type" value="Genomic_DNA"/>
</dbReference>
<organism evidence="1">
    <name type="scientific">marine sediment metagenome</name>
    <dbReference type="NCBI Taxonomy" id="412755"/>
    <lineage>
        <taxon>unclassified sequences</taxon>
        <taxon>metagenomes</taxon>
        <taxon>ecological metagenomes</taxon>
    </lineage>
</organism>
<accession>X1V7Q9</accession>
<evidence type="ECO:0000313" key="1">
    <source>
        <dbReference type="EMBL" id="GAJ08621.1"/>
    </source>
</evidence>
<proteinExistence type="predicted"/>
<gene>
    <name evidence="1" type="ORF">S12H4_41705</name>
</gene>
<protein>
    <submittedName>
        <fullName evidence="1">Uncharacterized protein</fullName>
    </submittedName>
</protein>
<name>X1V7Q9_9ZZZZ</name>
<reference evidence="1" key="1">
    <citation type="journal article" date="2014" name="Front. Microbiol.">
        <title>High frequency of phylogenetically diverse reductive dehalogenase-homologous genes in deep subseafloor sedimentary metagenomes.</title>
        <authorList>
            <person name="Kawai M."/>
            <person name="Futagami T."/>
            <person name="Toyoda A."/>
            <person name="Takaki Y."/>
            <person name="Nishi S."/>
            <person name="Hori S."/>
            <person name="Arai W."/>
            <person name="Tsubouchi T."/>
            <person name="Morono Y."/>
            <person name="Uchiyama I."/>
            <person name="Ito T."/>
            <person name="Fujiyama A."/>
            <person name="Inagaki F."/>
            <person name="Takami H."/>
        </authorList>
    </citation>
    <scope>NUCLEOTIDE SEQUENCE</scope>
    <source>
        <strain evidence="1">Expedition CK06-06</strain>
    </source>
</reference>
<sequence length="48" mass="5496">MRDSEGGLIHRSAQDEVVEFRNTLHHQAIAKLPAIVYNFLKLSQFDTV</sequence>
<comment type="caution">
    <text evidence="1">The sequence shown here is derived from an EMBL/GenBank/DDBJ whole genome shotgun (WGS) entry which is preliminary data.</text>
</comment>